<gene>
    <name evidence="1" type="ordered locus">Dd1591_0946</name>
</gene>
<organism evidence="1 2">
    <name type="scientific">Dickeya chrysanthemi (strain Ech1591)</name>
    <name type="common">Dickeya zeae (strain Ech1591)</name>
    <dbReference type="NCBI Taxonomy" id="561229"/>
    <lineage>
        <taxon>Bacteria</taxon>
        <taxon>Pseudomonadati</taxon>
        <taxon>Pseudomonadota</taxon>
        <taxon>Gammaproteobacteria</taxon>
        <taxon>Enterobacterales</taxon>
        <taxon>Pectobacteriaceae</taxon>
        <taxon>Dickeya</taxon>
    </lineage>
</organism>
<dbReference type="Gene3D" id="1.25.40.10">
    <property type="entry name" value="Tetratricopeptide repeat domain"/>
    <property type="match status" value="2"/>
</dbReference>
<dbReference type="PROSITE" id="PS51257">
    <property type="entry name" value="PROKAR_LIPOPROTEIN"/>
    <property type="match status" value="1"/>
</dbReference>
<name>C6CMP6_DICC1</name>
<dbReference type="InterPro" id="IPR011990">
    <property type="entry name" value="TPR-like_helical_dom_sf"/>
</dbReference>
<evidence type="ECO:0000313" key="2">
    <source>
        <dbReference type="Proteomes" id="UP000002735"/>
    </source>
</evidence>
<accession>C6CMP6</accession>
<dbReference type="Proteomes" id="UP000002735">
    <property type="component" value="Chromosome"/>
</dbReference>
<dbReference type="STRING" id="561229.Dd1591_0946"/>
<dbReference type="GeneID" id="45082307"/>
<dbReference type="SMART" id="SM00671">
    <property type="entry name" value="SEL1"/>
    <property type="match status" value="3"/>
</dbReference>
<evidence type="ECO:0000313" key="1">
    <source>
        <dbReference type="EMBL" id="ACT05820.1"/>
    </source>
</evidence>
<dbReference type="EMBL" id="CP001655">
    <property type="protein sequence ID" value="ACT05820.1"/>
    <property type="molecule type" value="Genomic_DNA"/>
</dbReference>
<dbReference type="InterPro" id="IPR050767">
    <property type="entry name" value="Sel1_AlgK"/>
</dbReference>
<dbReference type="AlphaFoldDB" id="C6CMP6"/>
<dbReference type="SUPFAM" id="SSF81901">
    <property type="entry name" value="HCP-like"/>
    <property type="match status" value="1"/>
</dbReference>
<proteinExistence type="predicted"/>
<reference evidence="1 2" key="1">
    <citation type="submission" date="2009-06" db="EMBL/GenBank/DDBJ databases">
        <title>Complete sequence of Dickeya zeae Ech1591.</title>
        <authorList>
            <consortium name="US DOE Joint Genome Institute"/>
            <person name="Lucas S."/>
            <person name="Copeland A."/>
            <person name="Lapidus A."/>
            <person name="Glavina del Rio T."/>
            <person name="Tice H."/>
            <person name="Bruce D."/>
            <person name="Goodwin L."/>
            <person name="Pitluck S."/>
            <person name="Chertkov O."/>
            <person name="Brettin T."/>
            <person name="Detter J.C."/>
            <person name="Han C."/>
            <person name="Larimer F."/>
            <person name="Land M."/>
            <person name="Hauser L."/>
            <person name="Kyrpides N."/>
            <person name="Ovchinnikova G."/>
            <person name="Balakrishnan V."/>
            <person name="Glasner J."/>
            <person name="Perna N.T."/>
        </authorList>
    </citation>
    <scope>NUCLEOTIDE SEQUENCE [LARGE SCALE GENOMIC DNA]</scope>
    <source>
        <strain evidence="1 2">Ech1591</strain>
    </source>
</reference>
<dbReference type="OrthoDB" id="6631778at2"/>
<sequence precursor="true">MVNKKMFFCLLPLITASCSTTYYNKNIKDPSSLERQRVIDEGYCTRVSVGSVPMPEIRQYQSSVQNYNITGTVRTQSSNGLNGNGSYNSYISSSPNAGESFSNGLASGASVGAAFRASLERDKVFKGCMYNLGWTTDKPVESLSSNNTSDFLSLAIKTANENNDPKIQTRIAYAYIEGKDTPRDIDKAIYWLTKASEQGYKDASIALYVIYAGVYVKGYENSGLMIRYLTKASEQGDADAQNMLASLYYKGEVVPKDHSKSLELYKKSCQQNDAISCAQLASMFAMGQGEKKSLIASYILFNKSVRLGNSDAIKSRDYVGNMLGKEDLSKAKIAQDIIY</sequence>
<dbReference type="PANTHER" id="PTHR11102">
    <property type="entry name" value="SEL-1-LIKE PROTEIN"/>
    <property type="match status" value="1"/>
</dbReference>
<dbReference type="eggNOG" id="COG0790">
    <property type="taxonomic scope" value="Bacteria"/>
</dbReference>
<protein>
    <submittedName>
        <fullName evidence="1">Sel1 domain protein repeat-containing protein</fullName>
    </submittedName>
</protein>
<dbReference type="HOGENOM" id="CLU_818193_0_0_6"/>
<dbReference type="RefSeq" id="WP_012768699.1">
    <property type="nucleotide sequence ID" value="NC_012912.1"/>
</dbReference>
<dbReference type="PANTHER" id="PTHR11102:SF160">
    <property type="entry name" value="ERAD-ASSOCIATED E3 UBIQUITIN-PROTEIN LIGASE COMPONENT HRD3"/>
    <property type="match status" value="1"/>
</dbReference>
<dbReference type="Pfam" id="PF08238">
    <property type="entry name" value="Sel1"/>
    <property type="match status" value="4"/>
</dbReference>
<dbReference type="KEGG" id="dze:Dd1591_0946"/>
<dbReference type="InterPro" id="IPR006597">
    <property type="entry name" value="Sel1-like"/>
</dbReference>